<dbReference type="GO" id="GO:0016491">
    <property type="term" value="F:oxidoreductase activity"/>
    <property type="evidence" value="ECO:0007669"/>
    <property type="project" value="UniProtKB-KW"/>
</dbReference>
<name>A0ABN7QC33_9BURK</name>
<proteinExistence type="predicted"/>
<dbReference type="InterPro" id="IPR001155">
    <property type="entry name" value="OxRdtase_FMN_N"/>
</dbReference>
<dbReference type="EC" id="1.3.1.-" evidence="2"/>
<dbReference type="InterPro" id="IPR013785">
    <property type="entry name" value="Aldolase_TIM"/>
</dbReference>
<dbReference type="PANTHER" id="PTHR22893">
    <property type="entry name" value="NADH OXIDOREDUCTASE-RELATED"/>
    <property type="match status" value="1"/>
</dbReference>
<dbReference type="Pfam" id="PF00724">
    <property type="entry name" value="Oxidored_FMN"/>
    <property type="match status" value="1"/>
</dbReference>
<accession>A0ABN7QC33</accession>
<organism evidence="2 3">
    <name type="scientific">Cupriavidus numazuensis</name>
    <dbReference type="NCBI Taxonomy" id="221992"/>
    <lineage>
        <taxon>Bacteria</taxon>
        <taxon>Pseudomonadati</taxon>
        <taxon>Pseudomonadota</taxon>
        <taxon>Betaproteobacteria</taxon>
        <taxon>Burkholderiales</taxon>
        <taxon>Burkholderiaceae</taxon>
        <taxon>Cupriavidus</taxon>
    </lineage>
</organism>
<dbReference type="InterPro" id="IPR045247">
    <property type="entry name" value="Oye-like"/>
</dbReference>
<dbReference type="Gene3D" id="3.20.20.70">
    <property type="entry name" value="Aldolase class I"/>
    <property type="match status" value="1"/>
</dbReference>
<feature type="domain" description="NADH:flavin oxidoreductase/NADH oxidase N-terminal" evidence="1">
    <location>
        <begin position="6"/>
        <end position="329"/>
    </location>
</feature>
<protein>
    <submittedName>
        <fullName evidence="2">N-ethylmaleimide reductase</fullName>
        <ecNumber evidence="2">1.3.1.-</ecNumber>
    </submittedName>
</protein>
<dbReference type="SUPFAM" id="SSF51395">
    <property type="entry name" value="FMN-linked oxidoreductases"/>
    <property type="match status" value="1"/>
</dbReference>
<dbReference type="Proteomes" id="UP000672657">
    <property type="component" value="Unassembled WGS sequence"/>
</dbReference>
<comment type="caution">
    <text evidence="2">The sequence shown here is derived from an EMBL/GenBank/DDBJ whole genome shotgun (WGS) entry which is preliminary data.</text>
</comment>
<evidence type="ECO:0000313" key="3">
    <source>
        <dbReference type="Proteomes" id="UP000672657"/>
    </source>
</evidence>
<keyword evidence="2" id="KW-0560">Oxidoreductase</keyword>
<reference evidence="2 3" key="1">
    <citation type="submission" date="2021-03" db="EMBL/GenBank/DDBJ databases">
        <authorList>
            <person name="Peeters C."/>
        </authorList>
    </citation>
    <scope>NUCLEOTIDE SEQUENCE [LARGE SCALE GENOMIC DNA]</scope>
    <source>
        <strain evidence="2 3">LMG 26411</strain>
    </source>
</reference>
<sequence>MKPVSIFDPLVVGELELPNRIIMAPLTRLRAPGLVPNDMMALHYKQRASAGLIISEGVPVMPEAVGYPHVPGIWSPGQIEGWRKVTDAVHNAGGRIFAQIWHVGRISDPSRIEGGLTPVAPTAIAPDGHLAHSRPKMPYGVPRELSLAEIKQRVEAFRLAAINALQAGFDGVTIHGANGYLLDQFLQDGSNHRDDEYGGSIENRARLLLEVADAVSSVWGAESVGMHLAPGSPSHSVSDSDPSATFGYVARELGKRKLAFLFVREPESEGALLPVIRREFGGLCVANDGFDIESAKEVVASGKADAVAFGRAYMANPDLVERLRLGAPLNKLIPETIFDIDSCGPTGYLDYPVLGAAA</sequence>
<dbReference type="EMBL" id="CAJPVI010000118">
    <property type="protein sequence ID" value="CAG2161244.1"/>
    <property type="molecule type" value="Genomic_DNA"/>
</dbReference>
<keyword evidence="3" id="KW-1185">Reference proteome</keyword>
<gene>
    <name evidence="2" type="primary">nemA_5</name>
    <name evidence="2" type="ORF">LMG26411_08099</name>
</gene>
<evidence type="ECO:0000313" key="2">
    <source>
        <dbReference type="EMBL" id="CAG2161244.1"/>
    </source>
</evidence>
<evidence type="ECO:0000259" key="1">
    <source>
        <dbReference type="Pfam" id="PF00724"/>
    </source>
</evidence>
<dbReference type="RefSeq" id="WP_211958781.1">
    <property type="nucleotide sequence ID" value="NZ_CAJPVI010000118.1"/>
</dbReference>
<dbReference type="PANTHER" id="PTHR22893:SF98">
    <property type="entry name" value="OXIDOREDUCTASE"/>
    <property type="match status" value="1"/>
</dbReference>
<dbReference type="CDD" id="cd02933">
    <property type="entry name" value="OYE_like_FMN"/>
    <property type="match status" value="1"/>
</dbReference>